<keyword evidence="10" id="KW-0747">Spliceosome</keyword>
<reference evidence="27" key="1">
    <citation type="submission" date="2023-03" db="EMBL/GenBank/DDBJ databases">
        <authorList>
            <person name="Steffen K."/>
            <person name="Cardenas P."/>
        </authorList>
    </citation>
    <scope>NUCLEOTIDE SEQUENCE</scope>
</reference>
<comment type="catalytic activity">
    <reaction evidence="24">
        <text>L-seryl-[protein] + ATP = O-phospho-L-seryl-[protein] + ADP + H(+)</text>
        <dbReference type="Rhea" id="RHEA:17989"/>
        <dbReference type="Rhea" id="RHEA-COMP:9863"/>
        <dbReference type="Rhea" id="RHEA-COMP:11604"/>
        <dbReference type="ChEBI" id="CHEBI:15378"/>
        <dbReference type="ChEBI" id="CHEBI:29999"/>
        <dbReference type="ChEBI" id="CHEBI:30616"/>
        <dbReference type="ChEBI" id="CHEBI:83421"/>
        <dbReference type="ChEBI" id="CHEBI:456216"/>
        <dbReference type="EC" id="2.7.11.1"/>
    </reaction>
    <physiologicalReaction direction="left-to-right" evidence="24">
        <dbReference type="Rhea" id="RHEA:17990"/>
    </physiologicalReaction>
</comment>
<evidence type="ECO:0000313" key="28">
    <source>
        <dbReference type="Proteomes" id="UP001174909"/>
    </source>
</evidence>
<comment type="similarity">
    <text evidence="19">Belongs to the protein kinase superfamily. CMGC Ser/Thr protein kinase family.</text>
</comment>
<dbReference type="PROSITE" id="PS00108">
    <property type="entry name" value="PROTEIN_KINASE_ST"/>
    <property type="match status" value="1"/>
</dbReference>
<feature type="region of interest" description="Disordered" evidence="25">
    <location>
        <begin position="1"/>
        <end position="32"/>
    </location>
</feature>
<feature type="domain" description="Protein kinase" evidence="26">
    <location>
        <begin position="101"/>
        <end position="417"/>
    </location>
</feature>
<evidence type="ECO:0000256" key="19">
    <source>
        <dbReference type="ARBA" id="ARBA00023596"/>
    </source>
</evidence>
<dbReference type="PROSITE" id="PS50011">
    <property type="entry name" value="PROTEIN_KINASE_DOM"/>
    <property type="match status" value="1"/>
</dbReference>
<feature type="compositionally biased region" description="Polar residues" evidence="25">
    <location>
        <begin position="1"/>
        <end position="14"/>
    </location>
</feature>
<comment type="caution">
    <text evidence="27">The sequence shown here is derived from an EMBL/GenBank/DDBJ whole genome shotgun (WGS) entry which is preliminary data.</text>
</comment>
<organism evidence="27 28">
    <name type="scientific">Geodia barretti</name>
    <name type="common">Barrett's horny sponge</name>
    <dbReference type="NCBI Taxonomy" id="519541"/>
    <lineage>
        <taxon>Eukaryota</taxon>
        <taxon>Metazoa</taxon>
        <taxon>Porifera</taxon>
        <taxon>Demospongiae</taxon>
        <taxon>Heteroscleromorpha</taxon>
        <taxon>Tetractinellida</taxon>
        <taxon>Astrophorina</taxon>
        <taxon>Geodiidae</taxon>
        <taxon>Geodia</taxon>
    </lineage>
</organism>
<dbReference type="GO" id="GO:0005681">
    <property type="term" value="C:spliceosomal complex"/>
    <property type="evidence" value="ECO:0007669"/>
    <property type="project" value="UniProtKB-KW"/>
</dbReference>
<evidence type="ECO:0000313" key="27">
    <source>
        <dbReference type="EMBL" id="CAI8053803.1"/>
    </source>
</evidence>
<evidence type="ECO:0000256" key="18">
    <source>
        <dbReference type="ARBA" id="ARBA00023242"/>
    </source>
</evidence>
<dbReference type="CDD" id="cd14135">
    <property type="entry name" value="STKc_PRP4"/>
    <property type="match status" value="1"/>
</dbReference>
<keyword evidence="13" id="KW-0995">Kinetochore</keyword>
<dbReference type="GO" id="GO:0000776">
    <property type="term" value="C:kinetochore"/>
    <property type="evidence" value="ECO:0007669"/>
    <property type="project" value="UniProtKB-KW"/>
</dbReference>
<evidence type="ECO:0000256" key="3">
    <source>
        <dbReference type="ARBA" id="ARBA00012513"/>
    </source>
</evidence>
<evidence type="ECO:0000256" key="22">
    <source>
        <dbReference type="ARBA" id="ARBA00046964"/>
    </source>
</evidence>
<dbReference type="PANTHER" id="PTHR24058:SF103">
    <property type="entry name" value="SERINE_THREONINE-PROTEIN KINASE PRP4 HOMOLOG"/>
    <property type="match status" value="1"/>
</dbReference>
<keyword evidence="9" id="KW-0808">Transferase</keyword>
<evidence type="ECO:0000256" key="1">
    <source>
        <dbReference type="ARBA" id="ARBA00004123"/>
    </source>
</evidence>
<dbReference type="GO" id="GO:0045292">
    <property type="term" value="P:mRNA cis splicing, via spliceosome"/>
    <property type="evidence" value="ECO:0007669"/>
    <property type="project" value="InterPro"/>
</dbReference>
<comment type="subunit">
    <text evidence="22">Interacts with CLK1 C-terminus. Associates with the U5 snRNP and NCOR1 deacetylase complexes. Identified in the spliceosome C complex.</text>
</comment>
<evidence type="ECO:0000256" key="14">
    <source>
        <dbReference type="ARBA" id="ARBA00022840"/>
    </source>
</evidence>
<dbReference type="Proteomes" id="UP001174909">
    <property type="component" value="Unassembled WGS sequence"/>
</dbReference>
<evidence type="ECO:0000256" key="4">
    <source>
        <dbReference type="ARBA" id="ARBA00022454"/>
    </source>
</evidence>
<evidence type="ECO:0000256" key="5">
    <source>
        <dbReference type="ARBA" id="ARBA00022499"/>
    </source>
</evidence>
<comment type="catalytic activity">
    <reaction evidence="23">
        <text>L-threonyl-[protein] + ATP = O-phospho-L-threonyl-[protein] + ADP + H(+)</text>
        <dbReference type="Rhea" id="RHEA:46608"/>
        <dbReference type="Rhea" id="RHEA-COMP:11060"/>
        <dbReference type="Rhea" id="RHEA-COMP:11605"/>
        <dbReference type="ChEBI" id="CHEBI:15378"/>
        <dbReference type="ChEBI" id="CHEBI:30013"/>
        <dbReference type="ChEBI" id="CHEBI:30616"/>
        <dbReference type="ChEBI" id="CHEBI:61977"/>
        <dbReference type="ChEBI" id="CHEBI:456216"/>
        <dbReference type="EC" id="2.7.11.1"/>
    </reaction>
    <physiologicalReaction direction="left-to-right" evidence="23">
        <dbReference type="Rhea" id="RHEA:46609"/>
    </physiologicalReaction>
</comment>
<evidence type="ECO:0000256" key="2">
    <source>
        <dbReference type="ARBA" id="ARBA00004629"/>
    </source>
</evidence>
<evidence type="ECO:0000256" key="10">
    <source>
        <dbReference type="ARBA" id="ARBA00022728"/>
    </source>
</evidence>
<keyword evidence="12 27" id="KW-0418">Kinase</keyword>
<evidence type="ECO:0000256" key="25">
    <source>
        <dbReference type="SAM" id="MobiDB-lite"/>
    </source>
</evidence>
<keyword evidence="16" id="KW-0007">Acetylation</keyword>
<sequence length="422" mass="48543">MRQKKSSATENGASDSPGPAKEEGQRGSKVASQMSSLLAMKKAINGDMFTEEKNMFEEKYLSPSSALLAEGGYENPTLKDNWDDAEGYYRVRIGEQLDRRYTVFGYTGHGVFSNVVRARDRLKGDHEVAIKIIRNNEMMHKTGLQEMQILEKLNKADPDDRFHIVRLYRHFFHKNHLCLVFETMSMNLREVLKRYGKNVGLHIKAVRSYAQQLLLTLKLMKRCNILHADIKPDNILVNETKLVLKLCDFGSASFSQDNDITPYLVSRFYRAPEIIMGAKYDFALDMWAVGCTLYELYTGKILFPGKTNNDMLKLMMQLTGKMPNKLVRKGMFRETHFDSNFAFLYHEIDRVTEKEKVTVMPSIPMTFDLLAALVGEQSLDDAHLCKVHQFKEFLEKCLNLDPLKRLTINQALTHPFITEKID</sequence>
<evidence type="ECO:0000256" key="11">
    <source>
        <dbReference type="ARBA" id="ARBA00022741"/>
    </source>
</evidence>
<gene>
    <name evidence="27" type="ORF">GBAR_LOCUS29395</name>
</gene>
<keyword evidence="14" id="KW-0067">ATP-binding</keyword>
<evidence type="ECO:0000256" key="6">
    <source>
        <dbReference type="ARBA" id="ARBA00022527"/>
    </source>
</evidence>
<evidence type="ECO:0000259" key="26">
    <source>
        <dbReference type="PROSITE" id="PS50011"/>
    </source>
</evidence>
<dbReference type="InterPro" id="IPR044092">
    <property type="entry name" value="STKc_PRP4"/>
</dbReference>
<accession>A0AA35TSS6</accession>
<dbReference type="InterPro" id="IPR050494">
    <property type="entry name" value="Ser_Thr_dual-spec_kinase"/>
</dbReference>
<keyword evidence="15" id="KW-0832">Ubl conjugation</keyword>
<keyword evidence="4" id="KW-0158">Chromosome</keyword>
<dbReference type="SUPFAM" id="SSF56112">
    <property type="entry name" value="Protein kinase-like (PK-like)"/>
    <property type="match status" value="1"/>
</dbReference>
<name>A0AA35TSS6_GEOBA</name>
<keyword evidence="17" id="KW-0508">mRNA splicing</keyword>
<dbReference type="SMART" id="SM00220">
    <property type="entry name" value="S_TKc"/>
    <property type="match status" value="1"/>
</dbReference>
<evidence type="ECO:0000256" key="16">
    <source>
        <dbReference type="ARBA" id="ARBA00022990"/>
    </source>
</evidence>
<evidence type="ECO:0000256" key="13">
    <source>
        <dbReference type="ARBA" id="ARBA00022838"/>
    </source>
</evidence>
<dbReference type="FunFam" id="3.30.200.20:FF:000123">
    <property type="entry name" value="serine/threonine-protein kinase PRP4 homolog"/>
    <property type="match status" value="1"/>
</dbReference>
<dbReference type="InterPro" id="IPR008271">
    <property type="entry name" value="Ser/Thr_kinase_AS"/>
</dbReference>
<keyword evidence="11" id="KW-0547">Nucleotide-binding</keyword>
<keyword evidence="18" id="KW-0539">Nucleus</keyword>
<dbReference type="InterPro" id="IPR011009">
    <property type="entry name" value="Kinase-like_dom_sf"/>
</dbReference>
<evidence type="ECO:0000256" key="23">
    <source>
        <dbReference type="ARBA" id="ARBA00048659"/>
    </source>
</evidence>
<keyword evidence="28" id="KW-1185">Reference proteome</keyword>
<evidence type="ECO:0000256" key="8">
    <source>
        <dbReference type="ARBA" id="ARBA00022664"/>
    </source>
</evidence>
<dbReference type="GO" id="GO:0005524">
    <property type="term" value="F:ATP binding"/>
    <property type="evidence" value="ECO:0007669"/>
    <property type="project" value="UniProtKB-KW"/>
</dbReference>
<evidence type="ECO:0000256" key="9">
    <source>
        <dbReference type="ARBA" id="ARBA00022679"/>
    </source>
</evidence>
<dbReference type="EMBL" id="CASHTH010004125">
    <property type="protein sequence ID" value="CAI8053803.1"/>
    <property type="molecule type" value="Genomic_DNA"/>
</dbReference>
<dbReference type="Pfam" id="PF00069">
    <property type="entry name" value="Pkinase"/>
    <property type="match status" value="1"/>
</dbReference>
<dbReference type="FunFam" id="1.10.510.10:FF:000078">
    <property type="entry name" value="Serine/threonine-protein kinase PRP4 homolog"/>
    <property type="match status" value="1"/>
</dbReference>
<evidence type="ECO:0000256" key="20">
    <source>
        <dbReference type="ARBA" id="ARBA00023637"/>
    </source>
</evidence>
<evidence type="ECO:0000256" key="12">
    <source>
        <dbReference type="ARBA" id="ARBA00022777"/>
    </source>
</evidence>
<evidence type="ECO:0000256" key="7">
    <source>
        <dbReference type="ARBA" id="ARBA00022553"/>
    </source>
</evidence>
<keyword evidence="5" id="KW-1017">Isopeptide bond</keyword>
<comment type="subcellular location">
    <subcellularLocation>
        <location evidence="2">Chromosome</location>
        <location evidence="2">Centromere</location>
        <location evidence="2">Kinetochore</location>
    </subcellularLocation>
    <subcellularLocation>
        <location evidence="1">Nucleus</location>
    </subcellularLocation>
</comment>
<keyword evidence="7" id="KW-0597">Phosphoprotein</keyword>
<keyword evidence="6" id="KW-0723">Serine/threonine-protein kinase</keyword>
<keyword evidence="8" id="KW-0507">mRNA processing</keyword>
<protein>
    <recommendedName>
        <fullName evidence="20">Serine/threonine-protein kinase PRP4 homolog</fullName>
        <ecNumber evidence="3">2.7.11.1</ecNumber>
    </recommendedName>
    <alternativeName>
        <fullName evidence="21">PRP4 pre-mRNA-processing factor 4 homolog</fullName>
    </alternativeName>
</protein>
<dbReference type="PANTHER" id="PTHR24058">
    <property type="entry name" value="DUAL SPECIFICITY PROTEIN KINASE"/>
    <property type="match status" value="1"/>
</dbReference>
<proteinExistence type="inferred from homology"/>
<dbReference type="InterPro" id="IPR000719">
    <property type="entry name" value="Prot_kinase_dom"/>
</dbReference>
<dbReference type="AlphaFoldDB" id="A0AA35TSS6"/>
<dbReference type="Gene3D" id="3.30.200.20">
    <property type="entry name" value="Phosphorylase Kinase, domain 1"/>
    <property type="match status" value="1"/>
</dbReference>
<evidence type="ECO:0000256" key="17">
    <source>
        <dbReference type="ARBA" id="ARBA00023187"/>
    </source>
</evidence>
<evidence type="ECO:0000256" key="15">
    <source>
        <dbReference type="ARBA" id="ARBA00022843"/>
    </source>
</evidence>
<evidence type="ECO:0000256" key="21">
    <source>
        <dbReference type="ARBA" id="ARBA00031858"/>
    </source>
</evidence>
<dbReference type="Gene3D" id="1.10.510.10">
    <property type="entry name" value="Transferase(Phosphotransferase) domain 1"/>
    <property type="match status" value="1"/>
</dbReference>
<evidence type="ECO:0000256" key="24">
    <source>
        <dbReference type="ARBA" id="ARBA00048977"/>
    </source>
</evidence>
<dbReference type="GO" id="GO:0004674">
    <property type="term" value="F:protein serine/threonine kinase activity"/>
    <property type="evidence" value="ECO:0007669"/>
    <property type="project" value="UniProtKB-KW"/>
</dbReference>
<dbReference type="EC" id="2.7.11.1" evidence="3"/>